<dbReference type="Gene3D" id="3.40.525.10">
    <property type="entry name" value="CRAL-TRIO lipid binding domain"/>
    <property type="match status" value="1"/>
</dbReference>
<dbReference type="PANTHER" id="PTHR47556">
    <property type="entry name" value="SEC14P-LIKE PHOSPHATIDYLINOSITOL TRANSFER FAMILY PROTEIN"/>
    <property type="match status" value="1"/>
</dbReference>
<protein>
    <submittedName>
        <fullName evidence="1">Uncharacterized protein</fullName>
    </submittedName>
</protein>
<name>A0AAW2LHX1_9LAMI</name>
<proteinExistence type="predicted"/>
<dbReference type="EMBL" id="JACGWK010000013">
    <property type="protein sequence ID" value="KAL0318543.1"/>
    <property type="molecule type" value="Genomic_DNA"/>
</dbReference>
<reference evidence="1" key="1">
    <citation type="submission" date="2020-06" db="EMBL/GenBank/DDBJ databases">
        <authorList>
            <person name="Li T."/>
            <person name="Hu X."/>
            <person name="Zhang T."/>
            <person name="Song X."/>
            <person name="Zhang H."/>
            <person name="Dai N."/>
            <person name="Sheng W."/>
            <person name="Hou X."/>
            <person name="Wei L."/>
        </authorList>
    </citation>
    <scope>NUCLEOTIDE SEQUENCE</scope>
    <source>
        <strain evidence="1">G01</strain>
        <tissue evidence="1">Leaf</tissue>
    </source>
</reference>
<evidence type="ECO:0000313" key="1">
    <source>
        <dbReference type="EMBL" id="KAL0318543.1"/>
    </source>
</evidence>
<dbReference type="PANTHER" id="PTHR47556:SF1">
    <property type="entry name" value="SEC14P-LIKE PHOSPHATIDYLINOSITOL TRANSFER FAMILY PROTEIN"/>
    <property type="match status" value="1"/>
</dbReference>
<dbReference type="AlphaFoldDB" id="A0AAW2LHX1"/>
<sequence length="106" mass="11799">MAQCLRLRPPLPHHFKAVSVHHEKPTNVFKLSIRSCSVASENARRGWRKEFGVSELSEGSVKSAAETGKAYLHNHLDVYGRSVLIVEASKHFPGIISENAKLHFAP</sequence>
<accession>A0AAW2LHX1</accession>
<dbReference type="InterPro" id="IPR036865">
    <property type="entry name" value="CRAL-TRIO_dom_sf"/>
</dbReference>
<organism evidence="1">
    <name type="scientific">Sesamum angustifolium</name>
    <dbReference type="NCBI Taxonomy" id="2727405"/>
    <lineage>
        <taxon>Eukaryota</taxon>
        <taxon>Viridiplantae</taxon>
        <taxon>Streptophyta</taxon>
        <taxon>Embryophyta</taxon>
        <taxon>Tracheophyta</taxon>
        <taxon>Spermatophyta</taxon>
        <taxon>Magnoliopsida</taxon>
        <taxon>eudicotyledons</taxon>
        <taxon>Gunneridae</taxon>
        <taxon>Pentapetalae</taxon>
        <taxon>asterids</taxon>
        <taxon>lamiids</taxon>
        <taxon>Lamiales</taxon>
        <taxon>Pedaliaceae</taxon>
        <taxon>Sesamum</taxon>
    </lineage>
</organism>
<gene>
    <name evidence="1" type="ORF">Sangu_2010500</name>
</gene>
<reference evidence="1" key="2">
    <citation type="journal article" date="2024" name="Plant">
        <title>Genomic evolution and insights into agronomic trait innovations of Sesamum species.</title>
        <authorList>
            <person name="Miao H."/>
            <person name="Wang L."/>
            <person name="Qu L."/>
            <person name="Liu H."/>
            <person name="Sun Y."/>
            <person name="Le M."/>
            <person name="Wang Q."/>
            <person name="Wei S."/>
            <person name="Zheng Y."/>
            <person name="Lin W."/>
            <person name="Duan Y."/>
            <person name="Cao H."/>
            <person name="Xiong S."/>
            <person name="Wang X."/>
            <person name="Wei L."/>
            <person name="Li C."/>
            <person name="Ma Q."/>
            <person name="Ju M."/>
            <person name="Zhao R."/>
            <person name="Li G."/>
            <person name="Mu C."/>
            <person name="Tian Q."/>
            <person name="Mei H."/>
            <person name="Zhang T."/>
            <person name="Gao T."/>
            <person name="Zhang H."/>
        </authorList>
    </citation>
    <scope>NUCLEOTIDE SEQUENCE</scope>
    <source>
        <strain evidence="1">G01</strain>
    </source>
</reference>
<comment type="caution">
    <text evidence="1">The sequence shown here is derived from an EMBL/GenBank/DDBJ whole genome shotgun (WGS) entry which is preliminary data.</text>
</comment>